<reference evidence="1" key="1">
    <citation type="journal article" date="2023" name="G3 (Bethesda)">
        <title>A reference genome for the long-term kleptoplast-retaining sea slug Elysia crispata morphotype clarki.</title>
        <authorList>
            <person name="Eastman K.E."/>
            <person name="Pendleton A.L."/>
            <person name="Shaikh M.A."/>
            <person name="Suttiyut T."/>
            <person name="Ogas R."/>
            <person name="Tomko P."/>
            <person name="Gavelis G."/>
            <person name="Widhalm J.R."/>
            <person name="Wisecaver J.H."/>
        </authorList>
    </citation>
    <scope>NUCLEOTIDE SEQUENCE</scope>
    <source>
        <strain evidence="1">ECLA1</strain>
    </source>
</reference>
<keyword evidence="2" id="KW-1185">Reference proteome</keyword>
<protein>
    <submittedName>
        <fullName evidence="1">Uncharacterized protein</fullName>
    </submittedName>
</protein>
<comment type="caution">
    <text evidence="1">The sequence shown here is derived from an EMBL/GenBank/DDBJ whole genome shotgun (WGS) entry which is preliminary data.</text>
</comment>
<accession>A0AAE1DS28</accession>
<evidence type="ECO:0000313" key="2">
    <source>
        <dbReference type="Proteomes" id="UP001283361"/>
    </source>
</evidence>
<gene>
    <name evidence="1" type="ORF">RRG08_045338</name>
</gene>
<evidence type="ECO:0000313" key="1">
    <source>
        <dbReference type="EMBL" id="KAK3779593.1"/>
    </source>
</evidence>
<dbReference type="Proteomes" id="UP001283361">
    <property type="component" value="Unassembled WGS sequence"/>
</dbReference>
<organism evidence="1 2">
    <name type="scientific">Elysia crispata</name>
    <name type="common">lettuce slug</name>
    <dbReference type="NCBI Taxonomy" id="231223"/>
    <lineage>
        <taxon>Eukaryota</taxon>
        <taxon>Metazoa</taxon>
        <taxon>Spiralia</taxon>
        <taxon>Lophotrochozoa</taxon>
        <taxon>Mollusca</taxon>
        <taxon>Gastropoda</taxon>
        <taxon>Heterobranchia</taxon>
        <taxon>Euthyneura</taxon>
        <taxon>Panpulmonata</taxon>
        <taxon>Sacoglossa</taxon>
        <taxon>Placobranchoidea</taxon>
        <taxon>Plakobranchidae</taxon>
        <taxon>Elysia</taxon>
    </lineage>
</organism>
<proteinExistence type="predicted"/>
<dbReference type="EMBL" id="JAWDGP010002824">
    <property type="protein sequence ID" value="KAK3779593.1"/>
    <property type="molecule type" value="Genomic_DNA"/>
</dbReference>
<name>A0AAE1DS28_9GAST</name>
<dbReference type="AlphaFoldDB" id="A0AAE1DS28"/>
<sequence>MSAVGDQRSNWSKPGRECGKLQGSMISLDLLHDMLLSLTRFETRLCHWTFFKAVPWDSRPSALARRPGSSLNRFHSVSR</sequence>